<keyword evidence="3" id="KW-0472">Membrane</keyword>
<dbReference type="HOGENOM" id="CLU_025443_1_0_9"/>
<reference evidence="5" key="1">
    <citation type="submission" date="2009-06" db="EMBL/GenBank/DDBJ databases">
        <authorList>
            <consortium name="US DOE Joint Genome Institute (JGI-PGF)"/>
            <person name="Lucas S."/>
            <person name="Copeland A."/>
            <person name="Lapidus A."/>
            <person name="Glavina del Rio T."/>
            <person name="Dalin E."/>
            <person name="Tice H."/>
            <person name="Bruce D."/>
            <person name="Goodwin L."/>
            <person name="Pitluck S."/>
            <person name="Kyrpides N."/>
            <person name="Mavromatis K."/>
            <person name="Ivanova N."/>
            <person name="Saunders E."/>
            <person name="Brettin T."/>
            <person name="Detter J.C."/>
            <person name="Han C."/>
            <person name="Larimer F."/>
            <person name="Land M."/>
            <person name="Hauser L."/>
            <person name="Markowitz V."/>
            <person name="Cheng J.-F."/>
            <person name="Hugenholtz P."/>
            <person name="Woyke T."/>
            <person name="Wu D."/>
            <person name="Gronow S."/>
            <person name="Klenk H.-P."/>
            <person name="Eisen J.A."/>
        </authorList>
    </citation>
    <scope>NUCLEOTIDE SEQUENCE</scope>
    <source>
        <strain evidence="5">Eklund 17B</strain>
    </source>
</reference>
<dbReference type="GO" id="GO:0016020">
    <property type="term" value="C:membrane"/>
    <property type="evidence" value="ECO:0007669"/>
    <property type="project" value="GOC"/>
</dbReference>
<feature type="transmembrane region" description="Helical" evidence="3">
    <location>
        <begin position="12"/>
        <end position="32"/>
    </location>
</feature>
<evidence type="ECO:0000313" key="5">
    <source>
        <dbReference type="EMBL" id="ACD21940.1"/>
    </source>
</evidence>
<keyword evidence="1" id="KW-0479">Metal-binding</keyword>
<dbReference type="InterPro" id="IPR004843">
    <property type="entry name" value="Calcineurin-like_PHP"/>
</dbReference>
<keyword evidence="3" id="KW-0812">Transmembrane</keyword>
<dbReference type="GO" id="GO:0009245">
    <property type="term" value="P:lipid A biosynthetic process"/>
    <property type="evidence" value="ECO:0007669"/>
    <property type="project" value="TreeGrafter"/>
</dbReference>
<sequence length="290" mass="33018">MNIIKKISRRIVVLFFAIMFLIGFIFFCIWQNNSIIISKFDYVSSKIPDEFNDFTIVHISDLHNKMFGENQVKILNKVKSISPDVIVITGDLIDRRKYNLDTAMMFVSGATKIAPVYYVSGNHEAWSGKFSMIKEKLIDIGVHIVDNTAFKLSRGNSSIHILGLSDPDFLTSDYMDGTNTNKMKEQLNRWSTNENFKILLSHRPELFDLYYENNMDLIFTGHAHGGQVRIPGIGGLFAPDQGIFPKYTSGIYNKDLSTMFVSRGLGNSICPLRIFNRPEIVEVTLNNSQH</sequence>
<dbReference type="InterPro" id="IPR029052">
    <property type="entry name" value="Metallo-depent_PP-like"/>
</dbReference>
<dbReference type="GO" id="GO:0008758">
    <property type="term" value="F:UDP-2,3-diacylglucosamine hydrolase activity"/>
    <property type="evidence" value="ECO:0007669"/>
    <property type="project" value="TreeGrafter"/>
</dbReference>
<dbReference type="Gene3D" id="3.60.21.10">
    <property type="match status" value="1"/>
</dbReference>
<dbReference type="PANTHER" id="PTHR31302">
    <property type="entry name" value="TRANSMEMBRANE PROTEIN WITH METALLOPHOSPHOESTERASE DOMAIN-RELATED"/>
    <property type="match status" value="1"/>
</dbReference>
<gene>
    <name evidence="5" type="ordered locus">CLL_A2152</name>
</gene>
<proteinExistence type="predicted"/>
<protein>
    <submittedName>
        <fullName evidence="5">Phosphoesterase</fullName>
    </submittedName>
</protein>
<dbReference type="EMBL" id="CP001056">
    <property type="protein sequence ID" value="ACD21940.1"/>
    <property type="molecule type" value="Genomic_DNA"/>
</dbReference>
<name>B2TPR7_CLOBB</name>
<dbReference type="PATRIC" id="fig|935198.13.peg.2107"/>
<dbReference type="PANTHER" id="PTHR31302:SF31">
    <property type="entry name" value="PHOSPHODIESTERASE YAEI"/>
    <property type="match status" value="1"/>
</dbReference>
<accession>B2TPR7</accession>
<evidence type="ECO:0000259" key="4">
    <source>
        <dbReference type="Pfam" id="PF00149"/>
    </source>
</evidence>
<keyword evidence="2" id="KW-0378">Hydrolase</keyword>
<accession>U4P6C7</accession>
<feature type="domain" description="Calcineurin-like phosphoesterase" evidence="4">
    <location>
        <begin position="55"/>
        <end position="225"/>
    </location>
</feature>
<evidence type="ECO:0000256" key="1">
    <source>
        <dbReference type="ARBA" id="ARBA00022723"/>
    </source>
</evidence>
<dbReference type="GO" id="GO:0046872">
    <property type="term" value="F:metal ion binding"/>
    <property type="evidence" value="ECO:0007669"/>
    <property type="project" value="UniProtKB-KW"/>
</dbReference>
<evidence type="ECO:0000256" key="3">
    <source>
        <dbReference type="SAM" id="Phobius"/>
    </source>
</evidence>
<dbReference type="AlphaFoldDB" id="B2TPR7"/>
<organism evidence="5">
    <name type="scientific">Clostridium botulinum (strain Eklund 17B / Type B)</name>
    <dbReference type="NCBI Taxonomy" id="935198"/>
    <lineage>
        <taxon>Bacteria</taxon>
        <taxon>Bacillati</taxon>
        <taxon>Bacillota</taxon>
        <taxon>Clostridia</taxon>
        <taxon>Eubacteriales</taxon>
        <taxon>Clostridiaceae</taxon>
        <taxon>Clostridium</taxon>
    </lineage>
</organism>
<dbReference type="InterPro" id="IPR051158">
    <property type="entry name" value="Metallophosphoesterase_sf"/>
</dbReference>
<dbReference type="SUPFAM" id="SSF56300">
    <property type="entry name" value="Metallo-dependent phosphatases"/>
    <property type="match status" value="1"/>
</dbReference>
<reference evidence="5" key="2">
    <citation type="submission" date="2009-08" db="EMBL/GenBank/DDBJ databases">
        <authorList>
            <person name="Shrivastava S."/>
            <person name="Brinkac L.M."/>
            <person name="Dodson R.J."/>
            <person name="Harkins D.M."/>
            <person name="Durkin A.S."/>
            <person name="Sutton G."/>
        </authorList>
    </citation>
    <scope>NUCLEOTIDE SEQUENCE</scope>
    <source>
        <strain evidence="5">Eklund 17B</strain>
    </source>
</reference>
<dbReference type="Pfam" id="PF00149">
    <property type="entry name" value="Metallophos"/>
    <property type="match status" value="1"/>
</dbReference>
<evidence type="ECO:0000256" key="2">
    <source>
        <dbReference type="ARBA" id="ARBA00022801"/>
    </source>
</evidence>
<keyword evidence="3" id="KW-1133">Transmembrane helix</keyword>
<dbReference type="KEGG" id="cbk:CLL_A2152"/>